<evidence type="ECO:0000313" key="12">
    <source>
        <dbReference type="EMBL" id="OQJ61916.1"/>
    </source>
</evidence>
<evidence type="ECO:0000256" key="5">
    <source>
        <dbReference type="ARBA" id="ARBA00022741"/>
    </source>
</evidence>
<dbReference type="InterPro" id="IPR011712">
    <property type="entry name" value="Sig_transdc_His_kin_sub3_dim/P"/>
</dbReference>
<evidence type="ECO:0000256" key="9">
    <source>
        <dbReference type="SAM" id="MobiDB-lite"/>
    </source>
</evidence>
<evidence type="ECO:0000256" key="7">
    <source>
        <dbReference type="ARBA" id="ARBA00022840"/>
    </source>
</evidence>
<accession>A0A225CHN0</accession>
<evidence type="ECO:0000259" key="11">
    <source>
        <dbReference type="Pfam" id="PF07730"/>
    </source>
</evidence>
<keyword evidence="4" id="KW-0808">Transferase</keyword>
<evidence type="ECO:0000256" key="4">
    <source>
        <dbReference type="ARBA" id="ARBA00022679"/>
    </source>
</evidence>
<dbReference type="Proteomes" id="UP000215316">
    <property type="component" value="Unassembled WGS sequence"/>
</dbReference>
<sequence length="489" mass="49677">MRGGGGPSAWHAREVTDPTPDRADADRATADRATAAARADAARAAATAAAVRPRGALADRIRAALGRVGIRTDAGRDAAAAAAWALLTIPLLGVLAALVWSDGTARSMSPAQGGVIAILAVVQCAPLAFRRRHPRSTLLAVSLLQGALVAVLPPQFGFWAAAPVVAAYTVGALLPPASAVRIVVAAVGIEAVGATLAATGQVRALLVPTAVDARFGVDTVVSAASILVSGLLIAAASAAVGSWVALRRRHDGDVLARAAETLEHQAALGRAAIAAERTRMARELHDVAAHHLTALVVQAGAAERLVDLDPERAKDSLRGIRVQGRETLDALRSIVGILRQTSDAEGGDGAGTAPVPGLGDLPELVAAARAAGTEVEERTTGDAPPLAPLADVTAYRTVQESLANARRHAPGSAVTLTVEAEPTRIALTVENALPAAAPATAPGYGLVGMRERAALVGGRLEAGPTARGTWRVRLELPVEPAAVDRTAGA</sequence>
<dbReference type="GO" id="GO:0016020">
    <property type="term" value="C:membrane"/>
    <property type="evidence" value="ECO:0007669"/>
    <property type="project" value="InterPro"/>
</dbReference>
<dbReference type="Gene3D" id="3.30.565.10">
    <property type="entry name" value="Histidine kinase-like ATPase, C-terminal domain"/>
    <property type="match status" value="1"/>
</dbReference>
<protein>
    <recommendedName>
        <fullName evidence="2">histidine kinase</fullName>
        <ecNumber evidence="2">2.7.13.3</ecNumber>
    </recommendedName>
</protein>
<keyword evidence="7" id="KW-0067">ATP-binding</keyword>
<evidence type="ECO:0000256" key="2">
    <source>
        <dbReference type="ARBA" id="ARBA00012438"/>
    </source>
</evidence>
<dbReference type="InterPro" id="IPR050482">
    <property type="entry name" value="Sensor_HK_TwoCompSys"/>
</dbReference>
<gene>
    <name evidence="12" type="ORF">B5P24_02160</name>
</gene>
<feature type="transmembrane region" description="Helical" evidence="10">
    <location>
        <begin position="220"/>
        <end position="246"/>
    </location>
</feature>
<dbReference type="GO" id="GO:0000155">
    <property type="term" value="F:phosphorelay sensor kinase activity"/>
    <property type="evidence" value="ECO:0007669"/>
    <property type="project" value="InterPro"/>
</dbReference>
<organism evidence="12 13">
    <name type="scientific">Clavibacter tessellarius</name>
    <dbReference type="NCBI Taxonomy" id="31965"/>
    <lineage>
        <taxon>Bacteria</taxon>
        <taxon>Bacillati</taxon>
        <taxon>Actinomycetota</taxon>
        <taxon>Actinomycetes</taxon>
        <taxon>Micrococcales</taxon>
        <taxon>Microbacteriaceae</taxon>
        <taxon>Clavibacter</taxon>
    </lineage>
</organism>
<feature type="transmembrane region" description="Helical" evidence="10">
    <location>
        <begin position="136"/>
        <end position="152"/>
    </location>
</feature>
<keyword evidence="3" id="KW-0597">Phosphoprotein</keyword>
<evidence type="ECO:0000313" key="13">
    <source>
        <dbReference type="Proteomes" id="UP000215316"/>
    </source>
</evidence>
<comment type="catalytic activity">
    <reaction evidence="1">
        <text>ATP + protein L-histidine = ADP + protein N-phospho-L-histidine.</text>
        <dbReference type="EC" id="2.7.13.3"/>
    </reaction>
</comment>
<dbReference type="Gene3D" id="1.20.5.1930">
    <property type="match status" value="1"/>
</dbReference>
<keyword evidence="6 12" id="KW-0418">Kinase</keyword>
<keyword evidence="10" id="KW-1133">Transmembrane helix</keyword>
<evidence type="ECO:0000256" key="10">
    <source>
        <dbReference type="SAM" id="Phobius"/>
    </source>
</evidence>
<dbReference type="PANTHER" id="PTHR24421:SF10">
    <property type="entry name" value="NITRATE_NITRITE SENSOR PROTEIN NARQ"/>
    <property type="match status" value="1"/>
</dbReference>
<dbReference type="EMBL" id="MZMQ01000001">
    <property type="protein sequence ID" value="OQJ61916.1"/>
    <property type="molecule type" value="Genomic_DNA"/>
</dbReference>
<name>A0A225CHN0_9MICO</name>
<comment type="caution">
    <text evidence="12">The sequence shown here is derived from an EMBL/GenBank/DDBJ whole genome shotgun (WGS) entry which is preliminary data.</text>
</comment>
<dbReference type="CDD" id="cd16917">
    <property type="entry name" value="HATPase_UhpB-NarQ-NarX-like"/>
    <property type="match status" value="1"/>
</dbReference>
<feature type="compositionally biased region" description="Basic and acidic residues" evidence="9">
    <location>
        <begin position="11"/>
        <end position="30"/>
    </location>
</feature>
<feature type="transmembrane region" description="Helical" evidence="10">
    <location>
        <begin position="182"/>
        <end position="200"/>
    </location>
</feature>
<dbReference type="Pfam" id="PF07730">
    <property type="entry name" value="HisKA_3"/>
    <property type="match status" value="1"/>
</dbReference>
<evidence type="ECO:0000256" key="6">
    <source>
        <dbReference type="ARBA" id="ARBA00022777"/>
    </source>
</evidence>
<proteinExistence type="predicted"/>
<dbReference type="GO" id="GO:0005524">
    <property type="term" value="F:ATP binding"/>
    <property type="evidence" value="ECO:0007669"/>
    <property type="project" value="UniProtKB-KW"/>
</dbReference>
<dbReference type="SUPFAM" id="SSF55874">
    <property type="entry name" value="ATPase domain of HSP90 chaperone/DNA topoisomerase II/histidine kinase"/>
    <property type="match status" value="1"/>
</dbReference>
<evidence type="ECO:0000256" key="3">
    <source>
        <dbReference type="ARBA" id="ARBA00022553"/>
    </source>
</evidence>
<keyword evidence="10" id="KW-0472">Membrane</keyword>
<keyword evidence="10" id="KW-0812">Transmembrane</keyword>
<feature type="transmembrane region" description="Helical" evidence="10">
    <location>
        <begin position="111"/>
        <end position="129"/>
    </location>
</feature>
<feature type="transmembrane region" description="Helical" evidence="10">
    <location>
        <begin position="78"/>
        <end position="99"/>
    </location>
</feature>
<dbReference type="OrthoDB" id="227596at2"/>
<evidence type="ECO:0000256" key="1">
    <source>
        <dbReference type="ARBA" id="ARBA00000085"/>
    </source>
</evidence>
<feature type="domain" description="Signal transduction histidine kinase subgroup 3 dimerisation and phosphoacceptor" evidence="11">
    <location>
        <begin position="276"/>
        <end position="341"/>
    </location>
</feature>
<dbReference type="EC" id="2.7.13.3" evidence="2"/>
<dbReference type="PANTHER" id="PTHR24421">
    <property type="entry name" value="NITRATE/NITRITE SENSOR PROTEIN NARX-RELATED"/>
    <property type="match status" value="1"/>
</dbReference>
<keyword evidence="8" id="KW-0902">Two-component regulatory system</keyword>
<evidence type="ECO:0000256" key="8">
    <source>
        <dbReference type="ARBA" id="ARBA00023012"/>
    </source>
</evidence>
<dbReference type="InterPro" id="IPR036890">
    <property type="entry name" value="HATPase_C_sf"/>
</dbReference>
<keyword evidence="5" id="KW-0547">Nucleotide-binding</keyword>
<keyword evidence="13" id="KW-1185">Reference proteome</keyword>
<dbReference type="GO" id="GO:0046983">
    <property type="term" value="F:protein dimerization activity"/>
    <property type="evidence" value="ECO:0007669"/>
    <property type="project" value="InterPro"/>
</dbReference>
<reference evidence="12" key="1">
    <citation type="submission" date="2017-08" db="EMBL/GenBank/DDBJ databases">
        <title>Genomes of multiple Clavibacter strains from different subspecies.</title>
        <authorList>
            <person name="Yuan X.-K."/>
            <person name="Li X.-S."/>
            <person name="Nie J."/>
            <person name="De Boer S.H."/>
        </authorList>
    </citation>
    <scope>NUCLEOTIDE SEQUENCE [LARGE SCALE GENOMIC DNA]</scope>
    <source>
        <strain evidence="12">ATCC 33566</strain>
    </source>
</reference>
<dbReference type="AlphaFoldDB" id="A0A225CHN0"/>
<feature type="region of interest" description="Disordered" evidence="9">
    <location>
        <begin position="1"/>
        <end position="31"/>
    </location>
</feature>